<dbReference type="Gene3D" id="3.40.50.1820">
    <property type="entry name" value="alpha/beta hydrolase"/>
    <property type="match status" value="1"/>
</dbReference>
<keyword evidence="5" id="KW-1185">Reference proteome</keyword>
<dbReference type="OrthoDB" id="3200163at2759"/>
<feature type="chain" id="PRO_5040291004" description="Carboxylesterase type B domain-containing protein" evidence="2">
    <location>
        <begin position="19"/>
        <end position="553"/>
    </location>
</feature>
<dbReference type="Pfam" id="PF00135">
    <property type="entry name" value="COesterase"/>
    <property type="match status" value="1"/>
</dbReference>
<name>A0A9N9N4Q3_9NEOP</name>
<evidence type="ECO:0000259" key="3">
    <source>
        <dbReference type="Pfam" id="PF00135"/>
    </source>
</evidence>
<reference evidence="4" key="1">
    <citation type="submission" date="2021-12" db="EMBL/GenBank/DDBJ databases">
        <authorList>
            <person name="King R."/>
        </authorList>
    </citation>
    <scope>NUCLEOTIDE SEQUENCE</scope>
</reference>
<evidence type="ECO:0000313" key="5">
    <source>
        <dbReference type="Proteomes" id="UP001153714"/>
    </source>
</evidence>
<dbReference type="SUPFAM" id="SSF53474">
    <property type="entry name" value="alpha/beta-Hydrolases"/>
    <property type="match status" value="1"/>
</dbReference>
<dbReference type="InterPro" id="IPR029058">
    <property type="entry name" value="AB_hydrolase_fold"/>
</dbReference>
<dbReference type="Proteomes" id="UP001153714">
    <property type="component" value="Chromosome 10"/>
</dbReference>
<evidence type="ECO:0000313" key="4">
    <source>
        <dbReference type="EMBL" id="CAG9782831.1"/>
    </source>
</evidence>
<protein>
    <recommendedName>
        <fullName evidence="3">Carboxylesterase type B domain-containing protein</fullName>
    </recommendedName>
</protein>
<proteinExistence type="predicted"/>
<feature type="signal peptide" evidence="2">
    <location>
        <begin position="1"/>
        <end position="18"/>
    </location>
</feature>
<evidence type="ECO:0000256" key="1">
    <source>
        <dbReference type="ARBA" id="ARBA00023180"/>
    </source>
</evidence>
<gene>
    <name evidence="4" type="ORF">DIATSA_LOCUS1065</name>
</gene>
<accession>A0A9N9N4Q3</accession>
<organism evidence="4 5">
    <name type="scientific">Diatraea saccharalis</name>
    <name type="common">sugarcane borer</name>
    <dbReference type="NCBI Taxonomy" id="40085"/>
    <lineage>
        <taxon>Eukaryota</taxon>
        <taxon>Metazoa</taxon>
        <taxon>Ecdysozoa</taxon>
        <taxon>Arthropoda</taxon>
        <taxon>Hexapoda</taxon>
        <taxon>Insecta</taxon>
        <taxon>Pterygota</taxon>
        <taxon>Neoptera</taxon>
        <taxon>Endopterygota</taxon>
        <taxon>Lepidoptera</taxon>
        <taxon>Glossata</taxon>
        <taxon>Ditrysia</taxon>
        <taxon>Pyraloidea</taxon>
        <taxon>Crambidae</taxon>
        <taxon>Crambinae</taxon>
        <taxon>Diatraea</taxon>
    </lineage>
</organism>
<dbReference type="EMBL" id="OU893341">
    <property type="protein sequence ID" value="CAG9782831.1"/>
    <property type="molecule type" value="Genomic_DNA"/>
</dbReference>
<keyword evidence="1" id="KW-0325">Glycoprotein</keyword>
<dbReference type="InterPro" id="IPR002018">
    <property type="entry name" value="CarbesteraseB"/>
</dbReference>
<keyword evidence="2" id="KW-0732">Signal</keyword>
<feature type="domain" description="Carboxylesterase type B" evidence="3">
    <location>
        <begin position="24"/>
        <end position="531"/>
    </location>
</feature>
<evidence type="ECO:0000256" key="2">
    <source>
        <dbReference type="SAM" id="SignalP"/>
    </source>
</evidence>
<dbReference type="PANTHER" id="PTHR11559">
    <property type="entry name" value="CARBOXYLESTERASE"/>
    <property type="match status" value="1"/>
</dbReference>
<sequence>MWTSLCLLFVACIVTVSSEGRVERVVKSPQGPVRGFKENEDDIFIFYGIPYATAPTGPQKFNAPYPPSAWLQTFDAVDKGVICPQYKEDWMENKNMQENCLIANVYVPDTNKKKLPVVVYVHGGAFIRGYLDFAVPKNLVKTKEIIAVTFNYRLGAHGFLCLGTDDIPGNAGLKDQIALLRWVNKNIASYGGNPEDVTLAGYSAGSASVDLLMLSPSAMGLFNKVIPESGANVAPFTIQLDPIENAKSYAKSVGFEGVDDFYALENFYKTASHDVLTEKVFLNKTDNTFIFTPCIERKVGSDSVLTDSPYNILKRGKYKKIPLLYGLAKMEGLFRLPLFEVWKDKMNENFADFLPADLTFKTEDEKEGVIKQIKKFYFNDKAVSGNNILSYIDYFTDTIFAFPIIRAAKLHAEAGHDKVYLYEYDYVDESMPVIPYTNNVRGADHCSQTLAVMDGSGWFNANETNLSKEYLNVKNLLRDIWSNFIITGNPVPPGSTLPKWPGVEASGSPHMLLGSTVELRGALLQDRMAFWSSIYEKHYRLPVPPPPPPHTEL</sequence>
<reference evidence="4" key="2">
    <citation type="submission" date="2022-10" db="EMBL/GenBank/DDBJ databases">
        <authorList>
            <consortium name="ENA_rothamsted_submissions"/>
            <consortium name="culmorum"/>
            <person name="King R."/>
        </authorList>
    </citation>
    <scope>NUCLEOTIDE SEQUENCE</scope>
</reference>
<dbReference type="InterPro" id="IPR050309">
    <property type="entry name" value="Type-B_Carboxylest/Lipase"/>
</dbReference>
<dbReference type="AlphaFoldDB" id="A0A9N9N4Q3"/>